<evidence type="ECO:0000313" key="13">
    <source>
        <dbReference type="EMBL" id="KAJ7960652.1"/>
    </source>
</evidence>
<accession>A0AAD7LMG2</accession>
<evidence type="ECO:0000256" key="5">
    <source>
        <dbReference type="ARBA" id="ARBA00022692"/>
    </source>
</evidence>
<dbReference type="Pfam" id="PF03188">
    <property type="entry name" value="Cytochrom_B561"/>
    <property type="match status" value="1"/>
</dbReference>
<dbReference type="GO" id="GO:0016020">
    <property type="term" value="C:membrane"/>
    <property type="evidence" value="ECO:0007669"/>
    <property type="project" value="UniProtKB-SubCell"/>
</dbReference>
<keyword evidence="9" id="KW-0408">Iron</keyword>
<evidence type="ECO:0000256" key="8">
    <source>
        <dbReference type="ARBA" id="ARBA00022989"/>
    </source>
</evidence>
<keyword evidence="8 11" id="KW-1133">Transmembrane helix</keyword>
<dbReference type="Proteomes" id="UP001163823">
    <property type="component" value="Chromosome 8"/>
</dbReference>
<dbReference type="GO" id="GO:0020037">
    <property type="term" value="F:heme binding"/>
    <property type="evidence" value="ECO:0007669"/>
    <property type="project" value="TreeGrafter"/>
</dbReference>
<dbReference type="InterPro" id="IPR045150">
    <property type="entry name" value="CYB561D1/2"/>
</dbReference>
<dbReference type="PANTHER" id="PTHR15422:SF24">
    <property type="entry name" value="DOMON RELATED DOMAIN-CONTAINING PROTEIN"/>
    <property type="match status" value="1"/>
</dbReference>
<evidence type="ECO:0000313" key="14">
    <source>
        <dbReference type="Proteomes" id="UP001163823"/>
    </source>
</evidence>
<dbReference type="AlphaFoldDB" id="A0AAD7LMG2"/>
<evidence type="ECO:0000256" key="6">
    <source>
        <dbReference type="ARBA" id="ARBA00022723"/>
    </source>
</evidence>
<keyword evidence="7" id="KW-0249">Electron transport</keyword>
<keyword evidence="5 11" id="KW-0812">Transmembrane</keyword>
<keyword evidence="4" id="KW-0349">Heme</keyword>
<evidence type="ECO:0000259" key="12">
    <source>
        <dbReference type="PROSITE" id="PS50939"/>
    </source>
</evidence>
<dbReference type="PROSITE" id="PS50939">
    <property type="entry name" value="CYTOCHROME_B561"/>
    <property type="match status" value="1"/>
</dbReference>
<keyword evidence="3" id="KW-0813">Transport</keyword>
<dbReference type="EMBL" id="JARAOO010000008">
    <property type="protein sequence ID" value="KAJ7960652.1"/>
    <property type="molecule type" value="Genomic_DNA"/>
</dbReference>
<dbReference type="PANTHER" id="PTHR15422">
    <property type="entry name" value="OS05G0565100 PROTEIN"/>
    <property type="match status" value="1"/>
</dbReference>
<feature type="transmembrane region" description="Helical" evidence="11">
    <location>
        <begin position="92"/>
        <end position="114"/>
    </location>
</feature>
<dbReference type="CDD" id="cd08760">
    <property type="entry name" value="Cyt_b561_FRRS1_like"/>
    <property type="match status" value="1"/>
</dbReference>
<evidence type="ECO:0000256" key="1">
    <source>
        <dbReference type="ARBA" id="ARBA00001970"/>
    </source>
</evidence>
<keyword evidence="6" id="KW-0479">Metal-binding</keyword>
<organism evidence="13 14">
    <name type="scientific">Quillaja saponaria</name>
    <name type="common">Soap bark tree</name>
    <dbReference type="NCBI Taxonomy" id="32244"/>
    <lineage>
        <taxon>Eukaryota</taxon>
        <taxon>Viridiplantae</taxon>
        <taxon>Streptophyta</taxon>
        <taxon>Embryophyta</taxon>
        <taxon>Tracheophyta</taxon>
        <taxon>Spermatophyta</taxon>
        <taxon>Magnoliopsida</taxon>
        <taxon>eudicotyledons</taxon>
        <taxon>Gunneridae</taxon>
        <taxon>Pentapetalae</taxon>
        <taxon>rosids</taxon>
        <taxon>fabids</taxon>
        <taxon>Fabales</taxon>
        <taxon>Quillajaceae</taxon>
        <taxon>Quillaja</taxon>
    </lineage>
</organism>
<gene>
    <name evidence="13" type="ORF">O6P43_021066</name>
</gene>
<reference evidence="13" key="1">
    <citation type="journal article" date="2023" name="Science">
        <title>Elucidation of the pathway for biosynthesis of saponin adjuvants from the soapbark tree.</title>
        <authorList>
            <person name="Reed J."/>
            <person name="Orme A."/>
            <person name="El-Demerdash A."/>
            <person name="Owen C."/>
            <person name="Martin L.B.B."/>
            <person name="Misra R.C."/>
            <person name="Kikuchi S."/>
            <person name="Rejzek M."/>
            <person name="Martin A.C."/>
            <person name="Harkess A."/>
            <person name="Leebens-Mack J."/>
            <person name="Louveau T."/>
            <person name="Stephenson M.J."/>
            <person name="Osbourn A."/>
        </authorList>
    </citation>
    <scope>NUCLEOTIDE SEQUENCE</scope>
    <source>
        <strain evidence="13">S10</strain>
    </source>
</reference>
<protein>
    <submittedName>
        <fullName evidence="13">Cytochrome b561 domain-containing protein</fullName>
    </submittedName>
</protein>
<keyword evidence="14" id="KW-1185">Reference proteome</keyword>
<comment type="caution">
    <text evidence="13">The sequence shown here is derived from an EMBL/GenBank/DDBJ whole genome shotgun (WGS) entry which is preliminary data.</text>
</comment>
<keyword evidence="10 11" id="KW-0472">Membrane</keyword>
<evidence type="ECO:0000256" key="9">
    <source>
        <dbReference type="ARBA" id="ARBA00023004"/>
    </source>
</evidence>
<proteinExistence type="predicted"/>
<name>A0AAD7LMG2_QUISA</name>
<evidence type="ECO:0000256" key="3">
    <source>
        <dbReference type="ARBA" id="ARBA00022448"/>
    </source>
</evidence>
<evidence type="ECO:0000256" key="7">
    <source>
        <dbReference type="ARBA" id="ARBA00022982"/>
    </source>
</evidence>
<feature type="transmembrane region" description="Helical" evidence="11">
    <location>
        <begin position="61"/>
        <end position="80"/>
    </location>
</feature>
<sequence>MGILHKLQVAFTIHVNLILLILPTISSSQEHMKTIGSHTSIKENKHKPSPKLQFEITLHGFLLWASMGFLMPIGILTIRMSKRQEFGRRLKIIFYAHAILQMLAVLLATAGAILSVKNFSNAFNNYHQRIGLALYGIIWLQVLVGFLRPQRGSKGRSVWILVHWLIGTAVSLLGVLNIYTGLQAYHDKTSRSIRLWTIIFTVQISSIVFFYLFQDKWVYIQKQGMTMCNEPPRISCQEIPADDKEKVLKAESC</sequence>
<feature type="transmembrane region" description="Helical" evidence="11">
    <location>
        <begin position="158"/>
        <end position="181"/>
    </location>
</feature>
<evidence type="ECO:0000256" key="11">
    <source>
        <dbReference type="SAM" id="Phobius"/>
    </source>
</evidence>
<feature type="transmembrane region" description="Helical" evidence="11">
    <location>
        <begin position="126"/>
        <end position="146"/>
    </location>
</feature>
<feature type="transmembrane region" description="Helical" evidence="11">
    <location>
        <begin position="193"/>
        <end position="213"/>
    </location>
</feature>
<evidence type="ECO:0000256" key="2">
    <source>
        <dbReference type="ARBA" id="ARBA00004141"/>
    </source>
</evidence>
<dbReference type="GO" id="GO:0046872">
    <property type="term" value="F:metal ion binding"/>
    <property type="evidence" value="ECO:0007669"/>
    <property type="project" value="UniProtKB-KW"/>
</dbReference>
<evidence type="ECO:0000256" key="10">
    <source>
        <dbReference type="ARBA" id="ARBA00023136"/>
    </source>
</evidence>
<feature type="transmembrane region" description="Helical" evidence="11">
    <location>
        <begin position="7"/>
        <end position="25"/>
    </location>
</feature>
<dbReference type="SMART" id="SM00665">
    <property type="entry name" value="B561"/>
    <property type="match status" value="1"/>
</dbReference>
<dbReference type="KEGG" id="qsa:O6P43_021066"/>
<dbReference type="GO" id="GO:0140575">
    <property type="term" value="F:transmembrane monodehydroascorbate reductase activity"/>
    <property type="evidence" value="ECO:0007669"/>
    <property type="project" value="InterPro"/>
</dbReference>
<dbReference type="Gene3D" id="1.20.120.1770">
    <property type="match status" value="1"/>
</dbReference>
<evidence type="ECO:0000256" key="4">
    <source>
        <dbReference type="ARBA" id="ARBA00022617"/>
    </source>
</evidence>
<feature type="domain" description="Cytochrome b561" evidence="12">
    <location>
        <begin position="18"/>
        <end position="221"/>
    </location>
</feature>
<dbReference type="InterPro" id="IPR006593">
    <property type="entry name" value="Cyt_b561/ferric_Rdtase_TM"/>
</dbReference>
<comment type="subcellular location">
    <subcellularLocation>
        <location evidence="2">Membrane</location>
        <topology evidence="2">Multi-pass membrane protein</topology>
    </subcellularLocation>
</comment>
<comment type="cofactor">
    <cofactor evidence="1">
        <name>heme b</name>
        <dbReference type="ChEBI" id="CHEBI:60344"/>
    </cofactor>
</comment>